<dbReference type="Proteomes" id="UP000199249">
    <property type="component" value="Unassembled WGS sequence"/>
</dbReference>
<dbReference type="AlphaFoldDB" id="A0A1H3DEN0"/>
<organism evidence="2 3">
    <name type="scientific">Hymenobacter psychrophilus</name>
    <dbReference type="NCBI Taxonomy" id="651662"/>
    <lineage>
        <taxon>Bacteria</taxon>
        <taxon>Pseudomonadati</taxon>
        <taxon>Bacteroidota</taxon>
        <taxon>Cytophagia</taxon>
        <taxon>Cytophagales</taxon>
        <taxon>Hymenobacteraceae</taxon>
        <taxon>Hymenobacter</taxon>
    </lineage>
</organism>
<protein>
    <submittedName>
        <fullName evidence="2">Uncharacterized protein</fullName>
    </submittedName>
</protein>
<evidence type="ECO:0000256" key="1">
    <source>
        <dbReference type="SAM" id="SignalP"/>
    </source>
</evidence>
<sequence length="150" mass="16098">MLKKLLFLVLLLALGAAPAVAQLPALHAQPERSDDTVVLTLLDEGRAAWQRAAAVLAARGYSLGHSDADLLTLTTDFTAIKHNNVLAVFVQVQGHQLLLRARWIVFNEPISAARAVRRGGLLGTSYEWPELEAIAQALGGTAAYYNSAAQ</sequence>
<dbReference type="OrthoDB" id="886114at2"/>
<accession>A0A1H3DEN0</accession>
<dbReference type="RefSeq" id="WP_092738179.1">
    <property type="nucleotide sequence ID" value="NZ_FNOV01000002.1"/>
</dbReference>
<proteinExistence type="predicted"/>
<dbReference type="EMBL" id="FNOV01000002">
    <property type="protein sequence ID" value="SDX64923.1"/>
    <property type="molecule type" value="Genomic_DNA"/>
</dbReference>
<keyword evidence="3" id="KW-1185">Reference proteome</keyword>
<keyword evidence="1" id="KW-0732">Signal</keyword>
<reference evidence="3" key="1">
    <citation type="submission" date="2016-10" db="EMBL/GenBank/DDBJ databases">
        <authorList>
            <person name="Varghese N."/>
            <person name="Submissions S."/>
        </authorList>
    </citation>
    <scope>NUCLEOTIDE SEQUENCE [LARGE SCALE GENOMIC DNA]</scope>
    <source>
        <strain evidence="3">CGMCC 1.8975</strain>
    </source>
</reference>
<feature type="signal peptide" evidence="1">
    <location>
        <begin position="1"/>
        <end position="21"/>
    </location>
</feature>
<gene>
    <name evidence="2" type="ORF">SAMN04488069_102333</name>
</gene>
<evidence type="ECO:0000313" key="2">
    <source>
        <dbReference type="EMBL" id="SDX64923.1"/>
    </source>
</evidence>
<evidence type="ECO:0000313" key="3">
    <source>
        <dbReference type="Proteomes" id="UP000199249"/>
    </source>
</evidence>
<feature type="chain" id="PRO_5011690705" evidence="1">
    <location>
        <begin position="22"/>
        <end position="150"/>
    </location>
</feature>
<name>A0A1H3DEN0_9BACT</name>